<comment type="caution">
    <text evidence="1">The sequence shown here is derived from an EMBL/GenBank/DDBJ whole genome shotgun (WGS) entry which is preliminary data.</text>
</comment>
<protein>
    <submittedName>
        <fullName evidence="1">Uncharacterized protein</fullName>
    </submittedName>
</protein>
<keyword evidence="2" id="KW-1185">Reference proteome</keyword>
<reference evidence="1" key="2">
    <citation type="journal article" date="2022" name="Proc. Natl. Acad. Sci. U.S.A.">
        <title>Diploid-dominant life cycles characterize the early evolution of Fungi.</title>
        <authorList>
            <person name="Amses K.R."/>
            <person name="Simmons D.R."/>
            <person name="Longcore J.E."/>
            <person name="Mondo S.J."/>
            <person name="Seto K."/>
            <person name="Jeronimo G.H."/>
            <person name="Bonds A.E."/>
            <person name="Quandt C.A."/>
            <person name="Davis W.J."/>
            <person name="Chang Y."/>
            <person name="Federici B.A."/>
            <person name="Kuo A."/>
            <person name="LaButti K."/>
            <person name="Pangilinan J."/>
            <person name="Andreopoulos W."/>
            <person name="Tritt A."/>
            <person name="Riley R."/>
            <person name="Hundley H."/>
            <person name="Johnson J."/>
            <person name="Lipzen A."/>
            <person name="Barry K."/>
            <person name="Lang B.F."/>
            <person name="Cuomo C.A."/>
            <person name="Buchler N.E."/>
            <person name="Grigoriev I.V."/>
            <person name="Spatafora J.W."/>
            <person name="Stajich J.E."/>
            <person name="James T.Y."/>
        </authorList>
    </citation>
    <scope>NUCLEOTIDE SEQUENCE</scope>
    <source>
        <strain evidence="1">AG</strain>
    </source>
</reference>
<evidence type="ECO:0000313" key="2">
    <source>
        <dbReference type="Proteomes" id="UP001206595"/>
    </source>
</evidence>
<organism evidence="1 2">
    <name type="scientific">Umbelopsis ramanniana AG</name>
    <dbReference type="NCBI Taxonomy" id="1314678"/>
    <lineage>
        <taxon>Eukaryota</taxon>
        <taxon>Fungi</taxon>
        <taxon>Fungi incertae sedis</taxon>
        <taxon>Mucoromycota</taxon>
        <taxon>Mucoromycotina</taxon>
        <taxon>Umbelopsidomycetes</taxon>
        <taxon>Umbelopsidales</taxon>
        <taxon>Umbelopsidaceae</taxon>
        <taxon>Umbelopsis</taxon>
    </lineage>
</organism>
<proteinExistence type="predicted"/>
<name>A0AAD5E6K7_UMBRA</name>
<dbReference type="Proteomes" id="UP001206595">
    <property type="component" value="Unassembled WGS sequence"/>
</dbReference>
<dbReference type="RefSeq" id="XP_051442643.1">
    <property type="nucleotide sequence ID" value="XM_051590655.1"/>
</dbReference>
<sequence>MVEVFLQHLVHHLLEGGRGVTESKRHYQELVLAVSGVECGLWYIVRFDPHLPVSALKIDF</sequence>
<reference evidence="1" key="1">
    <citation type="submission" date="2021-06" db="EMBL/GenBank/DDBJ databases">
        <authorList>
            <consortium name="DOE Joint Genome Institute"/>
            <person name="Mondo S.J."/>
            <person name="Amses K.R."/>
            <person name="Simmons D.R."/>
            <person name="Longcore J.E."/>
            <person name="Seto K."/>
            <person name="Alves G.H."/>
            <person name="Bonds A.E."/>
            <person name="Quandt C.A."/>
            <person name="Davis W.J."/>
            <person name="Chang Y."/>
            <person name="Letcher P.M."/>
            <person name="Powell M.J."/>
            <person name="Kuo A."/>
            <person name="Labutti K."/>
            <person name="Pangilinan J."/>
            <person name="Andreopoulos W."/>
            <person name="Tritt A."/>
            <person name="Riley R."/>
            <person name="Hundley H."/>
            <person name="Johnson J."/>
            <person name="Lipzen A."/>
            <person name="Barry K."/>
            <person name="Berbee M.L."/>
            <person name="Buchler N.E."/>
            <person name="Grigoriev I.V."/>
            <person name="Spatafora J.W."/>
            <person name="Stajich J.E."/>
            <person name="James T.Y."/>
        </authorList>
    </citation>
    <scope>NUCLEOTIDE SEQUENCE</scope>
    <source>
        <strain evidence="1">AG</strain>
    </source>
</reference>
<accession>A0AAD5E6K7</accession>
<evidence type="ECO:0000313" key="1">
    <source>
        <dbReference type="EMBL" id="KAI8577639.1"/>
    </source>
</evidence>
<dbReference type="GeneID" id="75915998"/>
<dbReference type="EMBL" id="MU620938">
    <property type="protein sequence ID" value="KAI8577639.1"/>
    <property type="molecule type" value="Genomic_DNA"/>
</dbReference>
<dbReference type="AlphaFoldDB" id="A0AAD5E6K7"/>
<gene>
    <name evidence="1" type="ORF">K450DRAFT_251025</name>
</gene>